<dbReference type="InterPro" id="IPR056884">
    <property type="entry name" value="NPHP3-like_N"/>
</dbReference>
<dbReference type="PROSITE" id="PS50837">
    <property type="entry name" value="NACHT"/>
    <property type="match status" value="1"/>
</dbReference>
<accession>A0A1Y2A4Q7</accession>
<evidence type="ECO:0000313" key="3">
    <source>
        <dbReference type="EMBL" id="ORY17482.1"/>
    </source>
</evidence>
<evidence type="ECO:0000256" key="1">
    <source>
        <dbReference type="ARBA" id="ARBA00022737"/>
    </source>
</evidence>
<dbReference type="AlphaFoldDB" id="A0A1Y2A4Q7"/>
<dbReference type="Gene3D" id="3.40.50.300">
    <property type="entry name" value="P-loop containing nucleotide triphosphate hydrolases"/>
    <property type="match status" value="1"/>
</dbReference>
<comment type="caution">
    <text evidence="3">The sequence shown here is derived from an EMBL/GenBank/DDBJ whole genome shotgun (WGS) entry which is preliminary data.</text>
</comment>
<organism evidence="3 4">
    <name type="scientific">Clohesyomyces aquaticus</name>
    <dbReference type="NCBI Taxonomy" id="1231657"/>
    <lineage>
        <taxon>Eukaryota</taxon>
        <taxon>Fungi</taxon>
        <taxon>Dikarya</taxon>
        <taxon>Ascomycota</taxon>
        <taxon>Pezizomycotina</taxon>
        <taxon>Dothideomycetes</taxon>
        <taxon>Pleosporomycetidae</taxon>
        <taxon>Pleosporales</taxon>
        <taxon>Lindgomycetaceae</taxon>
        <taxon>Clohesyomyces</taxon>
    </lineage>
</organism>
<feature type="non-terminal residue" evidence="3">
    <location>
        <position position="473"/>
    </location>
</feature>
<sequence length="473" mass="54752">FLDSLSYDEMFVRHGQISDAFHETFKWLFEPPQEQTSWDNFTAWLRNNDGQRTYWISAKPGSGKSTLMKYIASHIETDTELRAWAAGSPLVRASFYFWVGGSDVYKSRESLLKALLYQIFINRPELIARYCPRRAEVHRLFGSFPISWDLDELDNVAQNVVKDKNTKFFFLIDGLDECVNDHEELVASLQALTSHQNVKICVSSRPWPDFEDAYQKGPHLLLHERTEGDITSFVRSKLDRSRGYTELKMRDSDFADRLVEEITQKSQGVFLWVEFVVRAILSDLKNRKRIEVLERRLQELPEELEELFQALIDMVEEDLKEDAYELFELVRAAHSPLTLLTLSFAHEEGKSPEDGKSSSIARFERAKLNPQEKEGRCKIMKGRLMSHCKGLLEVTTPVEALAACTVHYMHRTVREFLKKPDIWKAFSNVIAKSSFDPYAALCRASIIHLKTFDIEIMKTNIFWAAVTDSLHYA</sequence>
<feature type="domain" description="NACHT" evidence="2">
    <location>
        <begin position="52"/>
        <end position="206"/>
    </location>
</feature>
<evidence type="ECO:0000259" key="2">
    <source>
        <dbReference type="PROSITE" id="PS50837"/>
    </source>
</evidence>
<feature type="non-terminal residue" evidence="3">
    <location>
        <position position="1"/>
    </location>
</feature>
<dbReference type="InterPro" id="IPR027417">
    <property type="entry name" value="P-loop_NTPase"/>
</dbReference>
<name>A0A1Y2A4Q7_9PLEO</name>
<dbReference type="PANTHER" id="PTHR10039:SF5">
    <property type="entry name" value="NACHT DOMAIN-CONTAINING PROTEIN"/>
    <property type="match status" value="1"/>
</dbReference>
<evidence type="ECO:0000313" key="4">
    <source>
        <dbReference type="Proteomes" id="UP000193144"/>
    </source>
</evidence>
<dbReference type="Pfam" id="PF24883">
    <property type="entry name" value="NPHP3_N"/>
    <property type="match status" value="1"/>
</dbReference>
<protein>
    <recommendedName>
        <fullName evidence="2">NACHT domain-containing protein</fullName>
    </recommendedName>
</protein>
<dbReference type="EMBL" id="MCFA01000012">
    <property type="protein sequence ID" value="ORY17482.1"/>
    <property type="molecule type" value="Genomic_DNA"/>
</dbReference>
<gene>
    <name evidence="3" type="ORF">BCR34DRAFT_437838</name>
</gene>
<keyword evidence="4" id="KW-1185">Reference proteome</keyword>
<reference evidence="3 4" key="1">
    <citation type="submission" date="2016-07" db="EMBL/GenBank/DDBJ databases">
        <title>Pervasive Adenine N6-methylation of Active Genes in Fungi.</title>
        <authorList>
            <consortium name="DOE Joint Genome Institute"/>
            <person name="Mondo S.J."/>
            <person name="Dannebaum R.O."/>
            <person name="Kuo R.C."/>
            <person name="Labutti K."/>
            <person name="Haridas S."/>
            <person name="Kuo A."/>
            <person name="Salamov A."/>
            <person name="Ahrendt S.R."/>
            <person name="Lipzen A."/>
            <person name="Sullivan W."/>
            <person name="Andreopoulos W.B."/>
            <person name="Clum A."/>
            <person name="Lindquist E."/>
            <person name="Daum C."/>
            <person name="Ramamoorthy G.K."/>
            <person name="Gryganskyi A."/>
            <person name="Culley D."/>
            <person name="Magnuson J.K."/>
            <person name="James T.Y."/>
            <person name="O'Malley M.A."/>
            <person name="Stajich J.E."/>
            <person name="Spatafora J.W."/>
            <person name="Visel A."/>
            <person name="Grigoriev I.V."/>
        </authorList>
    </citation>
    <scope>NUCLEOTIDE SEQUENCE [LARGE SCALE GENOMIC DNA]</scope>
    <source>
        <strain evidence="3 4">CBS 115471</strain>
    </source>
</reference>
<dbReference type="PANTHER" id="PTHR10039">
    <property type="entry name" value="AMELOGENIN"/>
    <property type="match status" value="1"/>
</dbReference>
<dbReference type="OrthoDB" id="443402at2759"/>
<dbReference type="Pfam" id="PF25053">
    <property type="entry name" value="DUF7791"/>
    <property type="match status" value="1"/>
</dbReference>
<dbReference type="Proteomes" id="UP000193144">
    <property type="component" value="Unassembled WGS sequence"/>
</dbReference>
<keyword evidence="1" id="KW-0677">Repeat</keyword>
<dbReference type="InterPro" id="IPR056693">
    <property type="entry name" value="DUF7791"/>
</dbReference>
<dbReference type="SUPFAM" id="SSF52540">
    <property type="entry name" value="P-loop containing nucleoside triphosphate hydrolases"/>
    <property type="match status" value="1"/>
</dbReference>
<dbReference type="STRING" id="1231657.A0A1Y2A4Q7"/>
<proteinExistence type="predicted"/>
<dbReference type="InterPro" id="IPR007111">
    <property type="entry name" value="NACHT_NTPase"/>
</dbReference>